<evidence type="ECO:0000313" key="2">
    <source>
        <dbReference type="EMBL" id="PMD64396.1"/>
    </source>
</evidence>
<keyword evidence="3" id="KW-1185">Reference proteome</keyword>
<dbReference type="InterPro" id="IPR011333">
    <property type="entry name" value="SKP1/BTB/POZ_sf"/>
</dbReference>
<dbReference type="Proteomes" id="UP000235371">
    <property type="component" value="Unassembled WGS sequence"/>
</dbReference>
<feature type="domain" description="BTB" evidence="1">
    <location>
        <begin position="29"/>
        <end position="102"/>
    </location>
</feature>
<dbReference type="OrthoDB" id="194443at2759"/>
<dbReference type="InParanoid" id="A0A2J6TN01"/>
<dbReference type="PANTHER" id="PTHR47843:SF2">
    <property type="entry name" value="BTB DOMAIN-CONTAINING PROTEIN"/>
    <property type="match status" value="1"/>
</dbReference>
<evidence type="ECO:0000313" key="3">
    <source>
        <dbReference type="Proteomes" id="UP000235371"/>
    </source>
</evidence>
<dbReference type="Gene3D" id="3.30.710.10">
    <property type="entry name" value="Potassium Channel Kv1.1, Chain A"/>
    <property type="match status" value="1"/>
</dbReference>
<dbReference type="GeneID" id="36594547"/>
<dbReference type="InterPro" id="IPR000210">
    <property type="entry name" value="BTB/POZ_dom"/>
</dbReference>
<dbReference type="PANTHER" id="PTHR47843">
    <property type="entry name" value="BTB DOMAIN-CONTAINING PROTEIN-RELATED"/>
    <property type="match status" value="1"/>
</dbReference>
<dbReference type="PROSITE" id="PS50097">
    <property type="entry name" value="BTB"/>
    <property type="match status" value="1"/>
</dbReference>
<reference evidence="2 3" key="1">
    <citation type="submission" date="2016-04" db="EMBL/GenBank/DDBJ databases">
        <title>A degradative enzymes factory behind the ericoid mycorrhizal symbiosis.</title>
        <authorList>
            <consortium name="DOE Joint Genome Institute"/>
            <person name="Martino E."/>
            <person name="Morin E."/>
            <person name="Grelet G."/>
            <person name="Kuo A."/>
            <person name="Kohler A."/>
            <person name="Daghino S."/>
            <person name="Barry K."/>
            <person name="Choi C."/>
            <person name="Cichocki N."/>
            <person name="Clum A."/>
            <person name="Copeland A."/>
            <person name="Hainaut M."/>
            <person name="Haridas S."/>
            <person name="Labutti K."/>
            <person name="Lindquist E."/>
            <person name="Lipzen A."/>
            <person name="Khouja H.-R."/>
            <person name="Murat C."/>
            <person name="Ohm R."/>
            <person name="Olson A."/>
            <person name="Spatafora J."/>
            <person name="Veneault-Fourrey C."/>
            <person name="Henrissat B."/>
            <person name="Grigoriev I."/>
            <person name="Martin F."/>
            <person name="Perotto S."/>
        </authorList>
    </citation>
    <scope>NUCLEOTIDE SEQUENCE [LARGE SCALE GENOMIC DNA]</scope>
    <source>
        <strain evidence="2 3">E</strain>
    </source>
</reference>
<proteinExistence type="predicted"/>
<dbReference type="CDD" id="cd18186">
    <property type="entry name" value="BTB_POZ_ZBTB_KLHL-like"/>
    <property type="match status" value="1"/>
</dbReference>
<dbReference type="Pfam" id="PF00651">
    <property type="entry name" value="BTB"/>
    <property type="match status" value="1"/>
</dbReference>
<protein>
    <recommendedName>
        <fullName evidence="1">BTB domain-containing protein</fullName>
    </recommendedName>
</protein>
<organism evidence="2 3">
    <name type="scientific">Hyaloscypha bicolor E</name>
    <dbReference type="NCBI Taxonomy" id="1095630"/>
    <lineage>
        <taxon>Eukaryota</taxon>
        <taxon>Fungi</taxon>
        <taxon>Dikarya</taxon>
        <taxon>Ascomycota</taxon>
        <taxon>Pezizomycotina</taxon>
        <taxon>Leotiomycetes</taxon>
        <taxon>Helotiales</taxon>
        <taxon>Hyaloscyphaceae</taxon>
        <taxon>Hyaloscypha</taxon>
        <taxon>Hyaloscypha bicolor</taxon>
    </lineage>
</organism>
<dbReference type="AlphaFoldDB" id="A0A2J6TN01"/>
<dbReference type="SUPFAM" id="SSF54695">
    <property type="entry name" value="POZ domain"/>
    <property type="match status" value="1"/>
</dbReference>
<dbReference type="RefSeq" id="XP_024741300.1">
    <property type="nucleotide sequence ID" value="XM_024886470.1"/>
</dbReference>
<name>A0A2J6TN01_9HELO</name>
<dbReference type="EMBL" id="KZ613765">
    <property type="protein sequence ID" value="PMD64396.1"/>
    <property type="molecule type" value="Genomic_DNA"/>
</dbReference>
<evidence type="ECO:0000259" key="1">
    <source>
        <dbReference type="PROSITE" id="PS50097"/>
    </source>
</evidence>
<gene>
    <name evidence="2" type="ORF">K444DRAFT_660499</name>
</gene>
<accession>A0A2J6TN01</accession>
<sequence>MSTTSAEERRLDVPYEDFINNLLPLYSGPQVTIRVGSPSHEYNLPKALLCKQSPYFKATFEGNFREGKDLSVDLSEEDGVISIRSFQLLVQWLYLGRVIFGELVPEEAITATIEFVRIADMCQVTGMEALMAERIKGIIMAQRATKNVSVDGHLNTLCLTTQHIVSAALLPKGHPVRGILASAAVAEFLQEDKHKFVKEAEDVPEFAVDLLREVKTALKSLTMPRTSIASKQDTTFKDPITGQMVHLY</sequence>